<dbReference type="OrthoDB" id="14717at2759"/>
<dbReference type="InterPro" id="IPR051995">
    <property type="entry name" value="Ciliary_GTPase"/>
</dbReference>
<accession>A0A830HEZ1</accession>
<proteinExistence type="predicted"/>
<dbReference type="SMART" id="SM00178">
    <property type="entry name" value="SAR"/>
    <property type="match status" value="1"/>
</dbReference>
<keyword evidence="2 3" id="KW-0342">GTP-binding</keyword>
<feature type="binding site" evidence="3">
    <location>
        <begin position="129"/>
        <end position="132"/>
    </location>
    <ligand>
        <name>GTP</name>
        <dbReference type="ChEBI" id="CHEBI:37565"/>
    </ligand>
</feature>
<dbReference type="PROSITE" id="PS51417">
    <property type="entry name" value="ARF"/>
    <property type="match status" value="1"/>
</dbReference>
<name>A0A830HEZ1_9CHLO</name>
<feature type="region of interest" description="Disordered" evidence="5">
    <location>
        <begin position="200"/>
        <end position="347"/>
    </location>
</feature>
<evidence type="ECO:0000256" key="4">
    <source>
        <dbReference type="PIRSR" id="PIRSR606689-2"/>
    </source>
</evidence>
<dbReference type="SMART" id="SM00177">
    <property type="entry name" value="ARF"/>
    <property type="match status" value="1"/>
</dbReference>
<dbReference type="InterPro" id="IPR006689">
    <property type="entry name" value="Small_GTPase_ARF/SAR"/>
</dbReference>
<dbReference type="EMBL" id="BNJQ01000010">
    <property type="protein sequence ID" value="GHP05338.1"/>
    <property type="molecule type" value="Genomic_DNA"/>
</dbReference>
<protein>
    <recommendedName>
        <fullName evidence="8">ADP-ribosylation factor-like protein 13B</fullName>
    </recommendedName>
</protein>
<sequence length="347" mass="37270">MFTLARNLVNYLREKSEKRCRLICVGLDGAGKTTLVGAASNEPVGDTVAPTMGFQKASVTTGRFHVDVYDLGGGKRIRGIWKEYTAEVHGTVFVVDAANKDRFDEAREVLHATLKDDYMSGKPLLIFANKQDLEGAASSAALAEALKLPSVADVRFHVVECSAKGATDPNIAQGLKWLLGAVESDFRKLNKRVEVEGAAMRERQEREKEERRKRAAAAREERRRQREREAAEAEAEMAKSATSTVAVESTADTAASPPKVAPSPPKVAASPQNEKELLAVTPAPRAVTEASKEEEVVEETGKAMFAPLPGTVASPTASVEISPGALGRPELLPPLNANAPSPTPTYV</sequence>
<dbReference type="InterPro" id="IPR027417">
    <property type="entry name" value="P-loop_NTPase"/>
</dbReference>
<keyword evidence="7" id="KW-1185">Reference proteome</keyword>
<dbReference type="CDD" id="cd00878">
    <property type="entry name" value="Arf_Arl"/>
    <property type="match status" value="1"/>
</dbReference>
<keyword evidence="4" id="KW-0460">Magnesium</keyword>
<feature type="binding site" evidence="3">
    <location>
        <position position="73"/>
    </location>
    <ligand>
        <name>GTP</name>
        <dbReference type="ChEBI" id="CHEBI:37565"/>
    </ligand>
</feature>
<keyword evidence="1 3" id="KW-0547">Nucleotide-binding</keyword>
<evidence type="ECO:0000256" key="5">
    <source>
        <dbReference type="SAM" id="MobiDB-lite"/>
    </source>
</evidence>
<dbReference type="GO" id="GO:0005525">
    <property type="term" value="F:GTP binding"/>
    <property type="evidence" value="ECO:0007669"/>
    <property type="project" value="UniProtKB-KW"/>
</dbReference>
<dbReference type="PRINTS" id="PR00328">
    <property type="entry name" value="SAR1GTPBP"/>
</dbReference>
<reference evidence="6" key="1">
    <citation type="submission" date="2020-10" db="EMBL/GenBank/DDBJ databases">
        <title>Unveiling of a novel bifunctional photoreceptor, Dualchrome1, isolated from a cosmopolitan green alga.</title>
        <authorList>
            <person name="Suzuki S."/>
            <person name="Kawachi M."/>
        </authorList>
    </citation>
    <scope>NUCLEOTIDE SEQUENCE</scope>
    <source>
        <strain evidence="6">NIES 2893</strain>
    </source>
</reference>
<feature type="compositionally biased region" description="Low complexity" evidence="5">
    <location>
        <begin position="329"/>
        <end position="347"/>
    </location>
</feature>
<dbReference type="SUPFAM" id="SSF52540">
    <property type="entry name" value="P-loop containing nucleoside triphosphate hydrolases"/>
    <property type="match status" value="1"/>
</dbReference>
<dbReference type="PANTHER" id="PTHR46090:SF2">
    <property type="entry name" value="ADP-RIBOSYLATION FACTOR-LIKE PROTEIN 13B"/>
    <property type="match status" value="1"/>
</dbReference>
<dbReference type="Pfam" id="PF00025">
    <property type="entry name" value="Arf"/>
    <property type="match status" value="1"/>
</dbReference>
<feature type="binding site" evidence="4">
    <location>
        <position position="51"/>
    </location>
    <ligand>
        <name>Mg(2+)</name>
        <dbReference type="ChEBI" id="CHEBI:18420"/>
    </ligand>
</feature>
<feature type="binding site" evidence="4">
    <location>
        <position position="33"/>
    </location>
    <ligand>
        <name>Mg(2+)</name>
        <dbReference type="ChEBI" id="CHEBI:18420"/>
    </ligand>
</feature>
<feature type="compositionally biased region" description="Basic and acidic residues" evidence="5">
    <location>
        <begin position="200"/>
        <end position="231"/>
    </location>
</feature>
<dbReference type="GO" id="GO:0046872">
    <property type="term" value="F:metal ion binding"/>
    <property type="evidence" value="ECO:0007669"/>
    <property type="project" value="UniProtKB-KW"/>
</dbReference>
<dbReference type="Proteomes" id="UP000660262">
    <property type="component" value="Unassembled WGS sequence"/>
</dbReference>
<organism evidence="6 7">
    <name type="scientific">Pycnococcus provasolii</name>
    <dbReference type="NCBI Taxonomy" id="41880"/>
    <lineage>
        <taxon>Eukaryota</taxon>
        <taxon>Viridiplantae</taxon>
        <taxon>Chlorophyta</taxon>
        <taxon>Pseudoscourfieldiophyceae</taxon>
        <taxon>Pseudoscourfieldiales</taxon>
        <taxon>Pycnococcaceae</taxon>
        <taxon>Pycnococcus</taxon>
    </lineage>
</organism>
<dbReference type="AlphaFoldDB" id="A0A830HEZ1"/>
<feature type="compositionally biased region" description="Polar residues" evidence="5">
    <location>
        <begin position="240"/>
        <end position="253"/>
    </location>
</feature>
<feature type="binding site" evidence="3">
    <location>
        <begin position="26"/>
        <end position="33"/>
    </location>
    <ligand>
        <name>GTP</name>
        <dbReference type="ChEBI" id="CHEBI:37565"/>
    </ligand>
</feature>
<dbReference type="PANTHER" id="PTHR46090">
    <property type="entry name" value="ADP-RIBOSYLATION FACTOR-LIKE PROTEIN 13B"/>
    <property type="match status" value="1"/>
</dbReference>
<dbReference type="Gene3D" id="3.40.50.300">
    <property type="entry name" value="P-loop containing nucleotide triphosphate hydrolases"/>
    <property type="match status" value="1"/>
</dbReference>
<gene>
    <name evidence="6" type="ORF">PPROV_000409000</name>
</gene>
<dbReference type="GO" id="GO:0003924">
    <property type="term" value="F:GTPase activity"/>
    <property type="evidence" value="ECO:0007669"/>
    <property type="project" value="InterPro"/>
</dbReference>
<evidence type="ECO:0000313" key="6">
    <source>
        <dbReference type="EMBL" id="GHP05338.1"/>
    </source>
</evidence>
<evidence type="ECO:0000256" key="2">
    <source>
        <dbReference type="ARBA" id="ARBA00023134"/>
    </source>
</evidence>
<evidence type="ECO:0000256" key="1">
    <source>
        <dbReference type="ARBA" id="ARBA00022741"/>
    </source>
</evidence>
<keyword evidence="4" id="KW-0479">Metal-binding</keyword>
<evidence type="ECO:0000313" key="7">
    <source>
        <dbReference type="Proteomes" id="UP000660262"/>
    </source>
</evidence>
<evidence type="ECO:0000256" key="3">
    <source>
        <dbReference type="PIRSR" id="PIRSR606689-1"/>
    </source>
</evidence>
<evidence type="ECO:0008006" key="8">
    <source>
        <dbReference type="Google" id="ProtNLM"/>
    </source>
</evidence>
<comment type="caution">
    <text evidence="6">The sequence shown here is derived from an EMBL/GenBank/DDBJ whole genome shotgun (WGS) entry which is preliminary data.</text>
</comment>